<reference evidence="1 2" key="2">
    <citation type="submission" date="2013-09" db="EMBL/GenBank/DDBJ databases">
        <title>Whole genome comparison of six Crocosphaera watsonii strains with differing phenotypes.</title>
        <authorList>
            <person name="Bench S.R."/>
            <person name="Heller P."/>
            <person name="Frank I."/>
            <person name="Arciniega M."/>
            <person name="Shilova I.N."/>
            <person name="Zehr J.P."/>
        </authorList>
    </citation>
    <scope>NUCLEOTIDE SEQUENCE [LARGE SCALE GENOMIC DNA]</scope>
    <source>
        <strain evidence="1 2">WH 0402</strain>
    </source>
</reference>
<dbReference type="InterPro" id="IPR038590">
    <property type="entry name" value="YaeQ_sf"/>
</dbReference>
<dbReference type="Proteomes" id="UP000018130">
    <property type="component" value="Unassembled WGS sequence"/>
</dbReference>
<proteinExistence type="predicted"/>
<dbReference type="RefSeq" id="WP_053081852.1">
    <property type="nucleotide sequence ID" value="NZ_CAQN01001018.1"/>
</dbReference>
<reference evidence="1 2" key="1">
    <citation type="submission" date="2013-01" db="EMBL/GenBank/DDBJ databases">
        <authorList>
            <person name="Bench S."/>
        </authorList>
    </citation>
    <scope>NUCLEOTIDE SEQUENCE [LARGE SCALE GENOMIC DNA]</scope>
    <source>
        <strain evidence="1 2">WH 0402</strain>
    </source>
</reference>
<name>T2JYH9_CROWT</name>
<evidence type="ECO:0000313" key="2">
    <source>
        <dbReference type="Proteomes" id="UP000018130"/>
    </source>
</evidence>
<evidence type="ECO:0000313" key="1">
    <source>
        <dbReference type="EMBL" id="CCQ69687.1"/>
    </source>
</evidence>
<dbReference type="SUPFAM" id="SSF52980">
    <property type="entry name" value="Restriction endonuclease-like"/>
    <property type="match status" value="1"/>
</dbReference>
<dbReference type="SMART" id="SM01322">
    <property type="entry name" value="YaeQ"/>
    <property type="match status" value="1"/>
</dbReference>
<comment type="caution">
    <text evidence="1">The sequence shown here is derived from an EMBL/GenBank/DDBJ whole genome shotgun (WGS) entry which is preliminary data.</text>
</comment>
<gene>
    <name evidence="1" type="ORF">CWATWH0402_3460</name>
</gene>
<dbReference type="InterPro" id="IPR011335">
    <property type="entry name" value="Restrct_endonuc-II-like"/>
</dbReference>
<dbReference type="InterPro" id="IPR009822">
    <property type="entry name" value="YaeQ"/>
</dbReference>
<dbReference type="Pfam" id="PF07152">
    <property type="entry name" value="YaeQ"/>
    <property type="match status" value="1"/>
</dbReference>
<protein>
    <submittedName>
        <fullName evidence="1">Uncharacterized protein</fullName>
    </submittedName>
</protein>
<accession>T2JYH9</accession>
<dbReference type="Gene3D" id="3.10.640.10">
    <property type="entry name" value="Restriction endonuclease-like alpha-beta roll domain"/>
    <property type="match status" value="1"/>
</dbReference>
<sequence length="172" mass="20205">MEKGELYRFSISINSEILDFRAVLHPSKSMSFLITRVLTFALNYQPHIRFSAGVCIDEAPISVVSETGEFKLWIDINPNLKRIERAIKMAEKVCIYTFQKPDILKRNWKRVKRHPNSVQAFFLNPTFLEYFESVLERDNHWMMEIKPNNTLNITVAQQLFEVELIPIILNES</sequence>
<dbReference type="AlphaFoldDB" id="T2JYH9"/>
<dbReference type="EMBL" id="CAQN01001018">
    <property type="protein sequence ID" value="CCQ69687.1"/>
    <property type="molecule type" value="Genomic_DNA"/>
</dbReference>
<organism evidence="1 2">
    <name type="scientific">Crocosphaera watsonii WH 0402</name>
    <dbReference type="NCBI Taxonomy" id="1284629"/>
    <lineage>
        <taxon>Bacteria</taxon>
        <taxon>Bacillati</taxon>
        <taxon>Cyanobacteriota</taxon>
        <taxon>Cyanophyceae</taxon>
        <taxon>Oscillatoriophycideae</taxon>
        <taxon>Chroococcales</taxon>
        <taxon>Aphanothecaceae</taxon>
        <taxon>Crocosphaera</taxon>
    </lineage>
</organism>